<sequence>MTQSYSGASCPVRKRQKLPATGRISFLIAIAGLSTLPLWRLRQLAAFISTPALKLAKAHCFHRRLWVSGLSAGQSSDPKRLQCHLQIAMEPCNSTKLLQLQHWQFGINRSE</sequence>
<evidence type="ECO:0000313" key="3">
    <source>
        <dbReference type="Proteomes" id="UP000321899"/>
    </source>
</evidence>
<dbReference type="Proteomes" id="UP000321899">
    <property type="component" value="Unassembled WGS sequence"/>
</dbReference>
<feature type="transmembrane region" description="Helical" evidence="1">
    <location>
        <begin position="20"/>
        <end position="39"/>
    </location>
</feature>
<organism evidence="2 3">
    <name type="scientific">Desulfobotulus mexicanus</name>
    <dbReference type="NCBI Taxonomy" id="2586642"/>
    <lineage>
        <taxon>Bacteria</taxon>
        <taxon>Pseudomonadati</taxon>
        <taxon>Thermodesulfobacteriota</taxon>
        <taxon>Desulfobacteria</taxon>
        <taxon>Desulfobacterales</taxon>
        <taxon>Desulfobacteraceae</taxon>
        <taxon>Desulfobotulus</taxon>
    </lineage>
</organism>
<comment type="caution">
    <text evidence="2">The sequence shown here is derived from an EMBL/GenBank/DDBJ whole genome shotgun (WGS) entry which is preliminary data.</text>
</comment>
<gene>
    <name evidence="2" type="ORF">FIM25_01400</name>
</gene>
<proteinExistence type="predicted"/>
<evidence type="ECO:0000256" key="1">
    <source>
        <dbReference type="SAM" id="Phobius"/>
    </source>
</evidence>
<keyword evidence="3" id="KW-1185">Reference proteome</keyword>
<keyword evidence="1" id="KW-0472">Membrane</keyword>
<name>A0A5Q4VF03_9BACT</name>
<keyword evidence="1" id="KW-1133">Transmembrane helix</keyword>
<keyword evidence="1" id="KW-0812">Transmembrane</keyword>
<dbReference type="AlphaFoldDB" id="A0A5Q4VF03"/>
<protein>
    <submittedName>
        <fullName evidence="2">Uncharacterized protein</fullName>
    </submittedName>
</protein>
<reference evidence="2 3" key="1">
    <citation type="submission" date="2019-06" db="EMBL/GenBank/DDBJ databases">
        <title>Desulfobotulus mexicanus sp. nov., a novel sulfate-reducing bacterium isolated from the sediment of an alkaline crater lake in Mexico.</title>
        <authorList>
            <person name="Hirschler-Rea A."/>
        </authorList>
    </citation>
    <scope>NUCLEOTIDE SEQUENCE [LARGE SCALE GENOMIC DNA]</scope>
    <source>
        <strain evidence="2 3">PAR22N</strain>
    </source>
</reference>
<accession>A0A5Q4VF03</accession>
<dbReference type="EMBL" id="VDMB01000001">
    <property type="protein sequence ID" value="TYT76235.1"/>
    <property type="molecule type" value="Genomic_DNA"/>
</dbReference>
<evidence type="ECO:0000313" key="2">
    <source>
        <dbReference type="EMBL" id="TYT76235.1"/>
    </source>
</evidence>